<feature type="chain" id="PRO_5046731922" description="Secreted protein" evidence="2">
    <location>
        <begin position="19"/>
        <end position="112"/>
    </location>
</feature>
<evidence type="ECO:0000256" key="2">
    <source>
        <dbReference type="SAM" id="SignalP"/>
    </source>
</evidence>
<reference evidence="4" key="1">
    <citation type="journal article" date="2019" name="Int. J. Syst. Evol. Microbiol.">
        <title>The Global Catalogue of Microorganisms (GCM) 10K type strain sequencing project: providing services to taxonomists for standard genome sequencing and annotation.</title>
        <authorList>
            <consortium name="The Broad Institute Genomics Platform"/>
            <consortium name="The Broad Institute Genome Sequencing Center for Infectious Disease"/>
            <person name="Wu L."/>
            <person name="Ma J."/>
        </authorList>
    </citation>
    <scope>NUCLEOTIDE SEQUENCE [LARGE SCALE GENOMIC DNA]</scope>
    <source>
        <strain evidence="4">NBRC 104970</strain>
    </source>
</reference>
<name>A0ABQ6BW66_9NEIS</name>
<keyword evidence="4" id="KW-1185">Reference proteome</keyword>
<sequence length="112" mass="12746">MKCCTPLLLALAAATALAADPTPTPTQTYRADPDKLLQLERQRCEKLVRERQLIHLRLSRETYRYNIDKLNARLAEVNTEYDRYGRCAKVMPTPTPTPLPTPTPTPKARAKR</sequence>
<dbReference type="EMBL" id="BSOZ01000076">
    <property type="protein sequence ID" value="GLS05924.1"/>
    <property type="molecule type" value="Genomic_DNA"/>
</dbReference>
<accession>A0ABQ6BW66</accession>
<evidence type="ECO:0008006" key="5">
    <source>
        <dbReference type="Google" id="ProtNLM"/>
    </source>
</evidence>
<evidence type="ECO:0000256" key="1">
    <source>
        <dbReference type="SAM" id="MobiDB-lite"/>
    </source>
</evidence>
<evidence type="ECO:0000313" key="4">
    <source>
        <dbReference type="Proteomes" id="UP001156836"/>
    </source>
</evidence>
<proteinExistence type="predicted"/>
<comment type="caution">
    <text evidence="3">The sequence shown here is derived from an EMBL/GenBank/DDBJ whole genome shotgun (WGS) entry which is preliminary data.</text>
</comment>
<keyword evidence="2" id="KW-0732">Signal</keyword>
<protein>
    <recommendedName>
        <fullName evidence="5">Secreted protein</fullName>
    </recommendedName>
</protein>
<gene>
    <name evidence="3" type="ORF">GCM10007860_30870</name>
</gene>
<feature type="compositionally biased region" description="Pro residues" evidence="1">
    <location>
        <begin position="93"/>
        <end position="105"/>
    </location>
</feature>
<evidence type="ECO:0000313" key="3">
    <source>
        <dbReference type="EMBL" id="GLS05924.1"/>
    </source>
</evidence>
<organism evidence="3 4">
    <name type="scientific">Chitiniphilus shinanonensis</name>
    <dbReference type="NCBI Taxonomy" id="553088"/>
    <lineage>
        <taxon>Bacteria</taxon>
        <taxon>Pseudomonadati</taxon>
        <taxon>Pseudomonadota</taxon>
        <taxon>Betaproteobacteria</taxon>
        <taxon>Neisseriales</taxon>
        <taxon>Chitinibacteraceae</taxon>
        <taxon>Chitiniphilus</taxon>
    </lineage>
</organism>
<feature type="region of interest" description="Disordered" evidence="1">
    <location>
        <begin position="88"/>
        <end position="112"/>
    </location>
</feature>
<dbReference type="Proteomes" id="UP001156836">
    <property type="component" value="Unassembled WGS sequence"/>
</dbReference>
<feature type="signal peptide" evidence="2">
    <location>
        <begin position="1"/>
        <end position="18"/>
    </location>
</feature>